<dbReference type="Pfam" id="PF00106">
    <property type="entry name" value="adh_short"/>
    <property type="match status" value="1"/>
</dbReference>
<gene>
    <name evidence="2" type="ORF">AB6A40_006972</name>
</gene>
<keyword evidence="1" id="KW-0560">Oxidoreductase</keyword>
<dbReference type="AlphaFoldDB" id="A0ABD6ET94"/>
<dbReference type="EMBL" id="JBGFUD010005301">
    <property type="protein sequence ID" value="MFH4980263.1"/>
    <property type="molecule type" value="Genomic_DNA"/>
</dbReference>
<dbReference type="PANTHER" id="PTHR43313">
    <property type="entry name" value="SHORT-CHAIN DEHYDROGENASE/REDUCTASE FAMILY 9C"/>
    <property type="match status" value="1"/>
</dbReference>
<keyword evidence="3" id="KW-1185">Reference proteome</keyword>
<evidence type="ECO:0000256" key="1">
    <source>
        <dbReference type="ARBA" id="ARBA00023002"/>
    </source>
</evidence>
<protein>
    <submittedName>
        <fullName evidence="2">Uncharacterized protein</fullName>
    </submittedName>
</protein>
<dbReference type="PRINTS" id="PR00081">
    <property type="entry name" value="GDHRDH"/>
</dbReference>
<dbReference type="Proteomes" id="UP001608902">
    <property type="component" value="Unassembled WGS sequence"/>
</dbReference>
<dbReference type="InterPro" id="IPR020904">
    <property type="entry name" value="Sc_DH/Rdtase_CS"/>
</dbReference>
<sequence>MLNILFVIGFVLLAAVLVRLLFLDKCFIDNISSKVILVTGCRAGFGRAFVEKCLNEGMTVFAACRTQSGANQLAKDFDNLPGKLIAFAMDVTSDEDVERARLMVQDYLDGCGKDLHAIVNNAGIHDKLFVDDGLTIDDYKHSMEVNAYGVIRVTKAFKSMLKRAKGRIVTCTSCAVRFPSPAMGPYVASKWAVTGYMEVLRTSKGKGYCKPPKKEKVLRNAGVCRCFTRSGQRQY</sequence>
<dbReference type="GO" id="GO:0016491">
    <property type="term" value="F:oxidoreductase activity"/>
    <property type="evidence" value="ECO:0007669"/>
    <property type="project" value="UniProtKB-KW"/>
</dbReference>
<name>A0ABD6ET94_9BILA</name>
<dbReference type="PANTHER" id="PTHR43313:SF7">
    <property type="entry name" value="17-BETA-HYDROXYSTEROID DEHYDROGENASE TYPE 6"/>
    <property type="match status" value="1"/>
</dbReference>
<dbReference type="Gene3D" id="3.40.50.720">
    <property type="entry name" value="NAD(P)-binding Rossmann-like Domain"/>
    <property type="match status" value="1"/>
</dbReference>
<evidence type="ECO:0000313" key="3">
    <source>
        <dbReference type="Proteomes" id="UP001608902"/>
    </source>
</evidence>
<comment type="caution">
    <text evidence="2">The sequence shown here is derived from an EMBL/GenBank/DDBJ whole genome shotgun (WGS) entry which is preliminary data.</text>
</comment>
<accession>A0ABD6ET94</accession>
<evidence type="ECO:0000313" key="2">
    <source>
        <dbReference type="EMBL" id="MFH4980263.1"/>
    </source>
</evidence>
<reference evidence="2 3" key="1">
    <citation type="submission" date="2024-08" db="EMBL/GenBank/DDBJ databases">
        <title>Gnathostoma spinigerum genome.</title>
        <authorList>
            <person name="Gonzalez-Bertolin B."/>
            <person name="Monzon S."/>
            <person name="Zaballos A."/>
            <person name="Jimenez P."/>
            <person name="Dekumyoy P."/>
            <person name="Varona S."/>
            <person name="Cuesta I."/>
            <person name="Sumanam S."/>
            <person name="Adisakwattana P."/>
            <person name="Gasser R.B."/>
            <person name="Hernandez-Gonzalez A."/>
            <person name="Young N.D."/>
            <person name="Perteguer M.J."/>
        </authorList>
    </citation>
    <scope>NUCLEOTIDE SEQUENCE [LARGE SCALE GENOMIC DNA]</scope>
    <source>
        <strain evidence="2">AL3</strain>
        <tissue evidence="2">Liver</tissue>
    </source>
</reference>
<dbReference type="InterPro" id="IPR036291">
    <property type="entry name" value="NAD(P)-bd_dom_sf"/>
</dbReference>
<dbReference type="InterPro" id="IPR002347">
    <property type="entry name" value="SDR_fam"/>
</dbReference>
<dbReference type="SUPFAM" id="SSF51735">
    <property type="entry name" value="NAD(P)-binding Rossmann-fold domains"/>
    <property type="match status" value="1"/>
</dbReference>
<organism evidence="2 3">
    <name type="scientific">Gnathostoma spinigerum</name>
    <dbReference type="NCBI Taxonomy" id="75299"/>
    <lineage>
        <taxon>Eukaryota</taxon>
        <taxon>Metazoa</taxon>
        <taxon>Ecdysozoa</taxon>
        <taxon>Nematoda</taxon>
        <taxon>Chromadorea</taxon>
        <taxon>Rhabditida</taxon>
        <taxon>Spirurina</taxon>
        <taxon>Gnathostomatomorpha</taxon>
        <taxon>Gnathostomatoidea</taxon>
        <taxon>Gnathostomatidae</taxon>
        <taxon>Gnathostoma</taxon>
    </lineage>
</organism>
<proteinExistence type="predicted"/>
<dbReference type="PROSITE" id="PS00061">
    <property type="entry name" value="ADH_SHORT"/>
    <property type="match status" value="1"/>
</dbReference>